<reference evidence="1" key="1">
    <citation type="journal article" date="2014" name="Front. Microbiol.">
        <title>High frequency of phylogenetically diverse reductive dehalogenase-homologous genes in deep subseafloor sedimentary metagenomes.</title>
        <authorList>
            <person name="Kawai M."/>
            <person name="Futagami T."/>
            <person name="Toyoda A."/>
            <person name="Takaki Y."/>
            <person name="Nishi S."/>
            <person name="Hori S."/>
            <person name="Arai W."/>
            <person name="Tsubouchi T."/>
            <person name="Morono Y."/>
            <person name="Uchiyama I."/>
            <person name="Ito T."/>
            <person name="Fujiyama A."/>
            <person name="Inagaki F."/>
            <person name="Takami H."/>
        </authorList>
    </citation>
    <scope>NUCLEOTIDE SEQUENCE</scope>
    <source>
        <strain evidence="1">Expedition CK06-06</strain>
    </source>
</reference>
<evidence type="ECO:0000313" key="1">
    <source>
        <dbReference type="EMBL" id="GAH47610.1"/>
    </source>
</evidence>
<comment type="caution">
    <text evidence="1">The sequence shown here is derived from an EMBL/GenBank/DDBJ whole genome shotgun (WGS) entry which is preliminary data.</text>
</comment>
<sequence>SAIGYYALYMLRPTGKAITAFATSTTEPGVKTTVTSNSHGQSTSTTVQISGTTNYNGSFVISNVTTNTFDIIKVFTVNDATGWWAIDSEGRYNTVFGYEAGRSCFTGSKNVFLGYQAGYSETGSDKLYIDNSQTASPLIYGDFSNNILAINGNLGIGTTSPGSYKLYVDAGGSGNAGIGVDGYIKATGSITGTTTLDLAERFPIDPQCQDNNNCPEAGDVVVMEKDNEGQSFHIEKSTESYDEKLIGIVSTNPGFILGGGLNESNSRLVALTGRVPVKV</sequence>
<dbReference type="EMBL" id="BARU01022800">
    <property type="protein sequence ID" value="GAH47610.1"/>
    <property type="molecule type" value="Genomic_DNA"/>
</dbReference>
<gene>
    <name evidence="1" type="ORF">S03H2_37090</name>
</gene>
<feature type="non-terminal residue" evidence="1">
    <location>
        <position position="1"/>
    </location>
</feature>
<name>X1GRX9_9ZZZZ</name>
<accession>X1GRX9</accession>
<dbReference type="AlphaFoldDB" id="X1GRX9"/>
<feature type="non-terminal residue" evidence="1">
    <location>
        <position position="279"/>
    </location>
</feature>
<organism evidence="1">
    <name type="scientific">marine sediment metagenome</name>
    <dbReference type="NCBI Taxonomy" id="412755"/>
    <lineage>
        <taxon>unclassified sequences</taxon>
        <taxon>metagenomes</taxon>
        <taxon>ecological metagenomes</taxon>
    </lineage>
</organism>
<proteinExistence type="predicted"/>
<protein>
    <submittedName>
        <fullName evidence="1">Uncharacterized protein</fullName>
    </submittedName>
</protein>